<evidence type="ECO:0000313" key="1">
    <source>
        <dbReference type="EMBL" id="CAI6349951.1"/>
    </source>
</evidence>
<reference evidence="1 2" key="1">
    <citation type="submission" date="2023-01" db="EMBL/GenBank/DDBJ databases">
        <authorList>
            <person name="Whitehead M."/>
        </authorList>
    </citation>
    <scope>NUCLEOTIDE SEQUENCE [LARGE SCALE GENOMIC DNA]</scope>
</reference>
<organism evidence="1 2">
    <name type="scientific">Macrosiphum euphorbiae</name>
    <name type="common">potato aphid</name>
    <dbReference type="NCBI Taxonomy" id="13131"/>
    <lineage>
        <taxon>Eukaryota</taxon>
        <taxon>Metazoa</taxon>
        <taxon>Ecdysozoa</taxon>
        <taxon>Arthropoda</taxon>
        <taxon>Hexapoda</taxon>
        <taxon>Insecta</taxon>
        <taxon>Pterygota</taxon>
        <taxon>Neoptera</taxon>
        <taxon>Paraneoptera</taxon>
        <taxon>Hemiptera</taxon>
        <taxon>Sternorrhyncha</taxon>
        <taxon>Aphidomorpha</taxon>
        <taxon>Aphidoidea</taxon>
        <taxon>Aphididae</taxon>
        <taxon>Macrosiphini</taxon>
        <taxon>Macrosiphum</taxon>
    </lineage>
</organism>
<gene>
    <name evidence="1" type="ORF">MEUPH1_LOCUS6461</name>
</gene>
<keyword evidence="2" id="KW-1185">Reference proteome</keyword>
<evidence type="ECO:0000313" key="2">
    <source>
        <dbReference type="Proteomes" id="UP001160148"/>
    </source>
</evidence>
<dbReference type="Proteomes" id="UP001160148">
    <property type="component" value="Unassembled WGS sequence"/>
</dbReference>
<dbReference type="Pfam" id="PF03564">
    <property type="entry name" value="DUF1759"/>
    <property type="match status" value="1"/>
</dbReference>
<name>A0AAV0W2B9_9HEMI</name>
<accession>A0AAV0W2B9</accession>
<comment type="caution">
    <text evidence="1">The sequence shown here is derived from an EMBL/GenBank/DDBJ whole genome shotgun (WGS) entry which is preliminary data.</text>
</comment>
<dbReference type="EMBL" id="CARXXK010000001">
    <property type="protein sequence ID" value="CAI6349951.1"/>
    <property type="molecule type" value="Genomic_DNA"/>
</dbReference>
<protein>
    <submittedName>
        <fullName evidence="1">Uncharacterized protein</fullName>
    </submittedName>
</protein>
<dbReference type="AlphaFoldDB" id="A0AAV0W2B9"/>
<sequence length="140" mass="15931">MLVPFPQLMGSCGSGFCCNNNSNAPIQLAAISLQTFSGITQNDRISDIQRVFHLSASLCYRVKRLKSYKAYKHRANYIIAWESLIGRYNNKKVLIQSHTRGLYELSVITEESKQLGKLIFNNILIKIEAILNYRLFLVTA</sequence>
<dbReference type="InterPro" id="IPR005312">
    <property type="entry name" value="DUF1759"/>
</dbReference>
<proteinExistence type="predicted"/>